<organism evidence="2 3">
    <name type="scientific">Xanthomonas oryzae pv. oryzae</name>
    <dbReference type="NCBI Taxonomy" id="64187"/>
    <lineage>
        <taxon>Bacteria</taxon>
        <taxon>Pseudomonadati</taxon>
        <taxon>Pseudomonadota</taxon>
        <taxon>Gammaproteobacteria</taxon>
        <taxon>Lysobacterales</taxon>
        <taxon>Lysobacteraceae</taxon>
        <taxon>Xanthomonas</taxon>
    </lineage>
</organism>
<dbReference type="InterPro" id="IPR021215">
    <property type="entry name" value="DUF2752"/>
</dbReference>
<protein>
    <submittedName>
        <fullName evidence="2">DUF2752 domain-containing protein</fullName>
    </submittedName>
</protein>
<evidence type="ECO:0000256" key="1">
    <source>
        <dbReference type="SAM" id="Phobius"/>
    </source>
</evidence>
<reference evidence="2" key="1">
    <citation type="submission" date="2015-01" db="EMBL/GenBank/DDBJ databases">
        <authorList>
            <person name="Midha S."/>
            <person name="Anil M.G."/>
            <person name="Mishra D."/>
            <person name="Brahma K."/>
            <person name="Laha G.S."/>
            <person name="Sundaram R.M."/>
            <person name="Sonti R.V."/>
            <person name="Patil P.B."/>
        </authorList>
    </citation>
    <scope>NUCLEOTIDE SEQUENCE</scope>
    <source>
        <strain evidence="2">IXO792</strain>
    </source>
</reference>
<dbReference type="Pfam" id="PF10825">
    <property type="entry name" value="DUF2752"/>
    <property type="match status" value="1"/>
</dbReference>
<gene>
    <name evidence="2" type="ORF">IXO792_20935</name>
</gene>
<feature type="transmembrane region" description="Helical" evidence="1">
    <location>
        <begin position="7"/>
        <end position="27"/>
    </location>
</feature>
<sequence length="137" mass="15190">MSVSKRLLQLSLAPAALAAGAGVWIFWKFDPNLPGNPFPPCIFHALTGFYCAGCGMTRALHALAHGDLVTATRMNAFAVGLLLLLPWAVLWHLGWQPRRLMPLARLFGSPWLWGTLLPGFWIARNLPWFPFTWLAPG</sequence>
<accession>A0AAJ5MHJ6</accession>
<proteinExistence type="predicted"/>
<evidence type="ECO:0000313" key="2">
    <source>
        <dbReference type="EMBL" id="UXW03636.1"/>
    </source>
</evidence>
<keyword evidence="1" id="KW-0472">Membrane</keyword>
<reference evidence="2" key="2">
    <citation type="submission" date="2020-01" db="EMBL/GenBank/DDBJ databases">
        <title>Complete genome investigation of Xanthomonas oryzae strains.</title>
        <authorList>
            <person name="Kaur A."/>
            <person name="Bansal K."/>
            <person name="Patil P.B."/>
        </authorList>
    </citation>
    <scope>NUCLEOTIDE SEQUENCE</scope>
    <source>
        <strain evidence="2">IXO792</strain>
    </source>
</reference>
<keyword evidence="1" id="KW-1133">Transmembrane helix</keyword>
<evidence type="ECO:0000313" key="3">
    <source>
        <dbReference type="Proteomes" id="UP000187097"/>
    </source>
</evidence>
<dbReference type="Proteomes" id="UP000187097">
    <property type="component" value="Chromosome"/>
</dbReference>
<dbReference type="AlphaFoldDB" id="A0AAJ5MHJ6"/>
<name>A0AAJ5MHJ6_XANOO</name>
<feature type="transmembrane region" description="Helical" evidence="1">
    <location>
        <begin position="76"/>
        <end position="94"/>
    </location>
</feature>
<dbReference type="EMBL" id="CP047493">
    <property type="protein sequence ID" value="UXW03636.1"/>
    <property type="molecule type" value="Genomic_DNA"/>
</dbReference>
<keyword evidence="1" id="KW-0812">Transmembrane</keyword>